<dbReference type="PANTHER" id="PTHR24067">
    <property type="entry name" value="UBIQUITIN-CONJUGATING ENZYME E2"/>
    <property type="match status" value="1"/>
</dbReference>
<name>A0ABR0ENU5_ZASCE</name>
<dbReference type="Pfam" id="PF00179">
    <property type="entry name" value="UQ_con"/>
    <property type="match status" value="1"/>
</dbReference>
<comment type="caution">
    <text evidence="4">The sequence shown here is derived from an EMBL/GenBank/DDBJ whole genome shotgun (WGS) entry which is preliminary data.</text>
</comment>
<dbReference type="PROSITE" id="PS50127">
    <property type="entry name" value="UBC_2"/>
    <property type="match status" value="1"/>
</dbReference>
<proteinExistence type="predicted"/>
<reference evidence="4 5" key="1">
    <citation type="journal article" date="2023" name="G3 (Bethesda)">
        <title>A chromosome-level genome assembly of Zasmidium syzygii isolated from banana leaves.</title>
        <authorList>
            <person name="van Westerhoven A.C."/>
            <person name="Mehrabi R."/>
            <person name="Talebi R."/>
            <person name="Steentjes M.B.F."/>
            <person name="Corcolon B."/>
            <person name="Chong P.A."/>
            <person name="Kema G.H.J."/>
            <person name="Seidl M.F."/>
        </authorList>
    </citation>
    <scope>NUCLEOTIDE SEQUENCE [LARGE SCALE GENOMIC DNA]</scope>
    <source>
        <strain evidence="4 5">P124</strain>
    </source>
</reference>
<accession>A0ABR0ENU5</accession>
<feature type="region of interest" description="Disordered" evidence="2">
    <location>
        <begin position="625"/>
        <end position="658"/>
    </location>
</feature>
<dbReference type="InterPro" id="IPR000608">
    <property type="entry name" value="UBC"/>
</dbReference>
<feature type="compositionally biased region" description="Gly residues" evidence="2">
    <location>
        <begin position="627"/>
        <end position="645"/>
    </location>
</feature>
<feature type="compositionally biased region" description="Basic and acidic residues" evidence="2">
    <location>
        <begin position="148"/>
        <end position="157"/>
    </location>
</feature>
<organism evidence="4 5">
    <name type="scientific">Zasmidium cellare</name>
    <name type="common">Wine cellar mold</name>
    <name type="synonym">Racodium cellare</name>
    <dbReference type="NCBI Taxonomy" id="395010"/>
    <lineage>
        <taxon>Eukaryota</taxon>
        <taxon>Fungi</taxon>
        <taxon>Dikarya</taxon>
        <taxon>Ascomycota</taxon>
        <taxon>Pezizomycotina</taxon>
        <taxon>Dothideomycetes</taxon>
        <taxon>Dothideomycetidae</taxon>
        <taxon>Mycosphaerellales</taxon>
        <taxon>Mycosphaerellaceae</taxon>
        <taxon>Zasmidium</taxon>
    </lineage>
</organism>
<evidence type="ECO:0000256" key="2">
    <source>
        <dbReference type="SAM" id="MobiDB-lite"/>
    </source>
</evidence>
<sequence>MAYHTSTAAIANYNFLRRRLHEDIKELQDKPYPGIAVHIQDEDMTKACLVVRPENDRPLHMTMHFTKQYPLQPPKITMDSKNVMHPNIFDNHICINILTQDEDYTPAYTLKGICIQMLSFFASAKIEQDYGGVVDRKKWTKRTEYDEARLGTAEKKPSTLPNGEQTATQDTTEEEDKKKLQLVDLPDDVLLLFCDYLDEEDLFLAARAWNGFGRLIRRYNIIRTRELQCFTLKRGFKDLDLGIGVHATTRPRAIKSEFDLISRDAYDLYEVRRSIQGLQFEYWLPLPISEKHWCRVKKDIDERLNGIARAGGVEGTLETVIYSFMNEVVVQLSTSAAEVESRQHDYLPYYMREEKPKSTLTHASEKAIESYFQLFHLLLCLAIEKPSIVEHANDLLKKFTDGQRDKQAVPNLGHLLIMILISDVEVSEKLTIALIKEAITRNVVWMLEPPPKGKGMAGLSFMETSEVSEFRLERTFMAGKTSYRLFMFLNLMRKIVNQARTYTDKDGNPQKMTLKELRDDLFKRHGAPPNGAAAAMAKSIREIQYVSDFPSFLANMGVTMPSKAVFTELLRQTMRDSVDKGYSRWALEQDAALDFRQEEDPNVEVPRGMWPRRYAGASHFSFFPNAGRGGGGGRGGGRGDWGGRGRGGRGRGRGRGGY</sequence>
<feature type="compositionally biased region" description="Basic residues" evidence="2">
    <location>
        <begin position="646"/>
        <end position="658"/>
    </location>
</feature>
<dbReference type="Proteomes" id="UP001305779">
    <property type="component" value="Unassembled WGS sequence"/>
</dbReference>
<dbReference type="EMBL" id="JAXOVC010000004">
    <property type="protein sequence ID" value="KAK4503274.1"/>
    <property type="molecule type" value="Genomic_DNA"/>
</dbReference>
<dbReference type="InterPro" id="IPR016135">
    <property type="entry name" value="UBQ-conjugating_enzyme/RWD"/>
</dbReference>
<feature type="domain" description="UBC core" evidence="3">
    <location>
        <begin position="15"/>
        <end position="158"/>
    </location>
</feature>
<dbReference type="SMART" id="SM00212">
    <property type="entry name" value="UBCc"/>
    <property type="match status" value="1"/>
</dbReference>
<evidence type="ECO:0000313" key="4">
    <source>
        <dbReference type="EMBL" id="KAK4503274.1"/>
    </source>
</evidence>
<gene>
    <name evidence="4" type="ORF">PRZ48_006702</name>
</gene>
<protein>
    <recommendedName>
        <fullName evidence="3">UBC core domain-containing protein</fullName>
    </recommendedName>
</protein>
<keyword evidence="1" id="KW-0833">Ubl conjugation pathway</keyword>
<feature type="region of interest" description="Disordered" evidence="2">
    <location>
        <begin position="148"/>
        <end position="177"/>
    </location>
</feature>
<dbReference type="InterPro" id="IPR050113">
    <property type="entry name" value="Ub_conjugating_enzyme"/>
</dbReference>
<evidence type="ECO:0000256" key="1">
    <source>
        <dbReference type="ARBA" id="ARBA00022786"/>
    </source>
</evidence>
<dbReference type="Gene3D" id="3.10.110.10">
    <property type="entry name" value="Ubiquitin Conjugating Enzyme"/>
    <property type="match status" value="1"/>
</dbReference>
<keyword evidence="5" id="KW-1185">Reference proteome</keyword>
<dbReference type="SUPFAM" id="SSF54495">
    <property type="entry name" value="UBC-like"/>
    <property type="match status" value="1"/>
</dbReference>
<evidence type="ECO:0000259" key="3">
    <source>
        <dbReference type="PROSITE" id="PS50127"/>
    </source>
</evidence>
<evidence type="ECO:0000313" key="5">
    <source>
        <dbReference type="Proteomes" id="UP001305779"/>
    </source>
</evidence>